<dbReference type="InterPro" id="IPR036890">
    <property type="entry name" value="HATPase_C_sf"/>
</dbReference>
<dbReference type="Pfam" id="PF05384">
    <property type="entry name" value="DegS"/>
    <property type="match status" value="1"/>
</dbReference>
<sequence>MDQNSINRIDRIFTDVTDILSEGMDELTQIRMEEYEAYLAFRKEFGSVQKQVEEVVEACENCGQECRKARKELVVAAKGNLEKDEKEVYFRVEHLMKLHGSLEERERNLRAMRDHLAREIRHKEAMLKRTEELGSRFRMAMEIIDSGKKVETPEQHGVLAAAIAMAERESAHMARDLHDGPAQKFADAVMISELVERYISEGAYDDAIKEISSLKDAIFESDRDVRAVLHQLTPPGLDQGLDVAIGGLTERLSDRHGVEIDVSVEGMGWKIPLYMRANIFKILYQGMINAIRNGKASSISLRISVGEECLRAQLSDDGIGFDVEKARLEADRRGSYGLRSMNERAELAGGSLSIESSPGRGTVVRLTIPLKGGEDL</sequence>
<dbReference type="EMBL" id="JAKGUD010000009">
    <property type="protein sequence ID" value="MCF4142974.1"/>
    <property type="molecule type" value="Genomic_DNA"/>
</dbReference>
<dbReference type="PANTHER" id="PTHR24421">
    <property type="entry name" value="NITRATE/NITRITE SENSOR PROTEIN NARX-RELATED"/>
    <property type="match status" value="1"/>
</dbReference>
<dbReference type="InterPro" id="IPR008595">
    <property type="entry name" value="DegS"/>
</dbReference>
<dbReference type="GO" id="GO:0016301">
    <property type="term" value="F:kinase activity"/>
    <property type="evidence" value="ECO:0007669"/>
    <property type="project" value="UniProtKB-KW"/>
</dbReference>
<evidence type="ECO:0000256" key="2">
    <source>
        <dbReference type="ARBA" id="ARBA00022777"/>
    </source>
</evidence>
<dbReference type="Gene3D" id="1.20.5.1930">
    <property type="match status" value="1"/>
</dbReference>
<dbReference type="Pfam" id="PF07730">
    <property type="entry name" value="HisKA_3"/>
    <property type="match status" value="1"/>
</dbReference>
<feature type="domain" description="Histidine kinase" evidence="4">
    <location>
        <begin position="279"/>
        <end position="372"/>
    </location>
</feature>
<keyword evidence="6" id="KW-1185">Reference proteome</keyword>
<keyword evidence="1" id="KW-0808">Transferase</keyword>
<comment type="caution">
    <text evidence="5">The sequence shown here is derived from an EMBL/GenBank/DDBJ whole genome shotgun (WGS) entry which is preliminary data.</text>
</comment>
<proteinExistence type="predicted"/>
<evidence type="ECO:0000313" key="5">
    <source>
        <dbReference type="EMBL" id="MCF4142974.1"/>
    </source>
</evidence>
<dbReference type="Proteomes" id="UP001200430">
    <property type="component" value="Unassembled WGS sequence"/>
</dbReference>
<keyword evidence="3" id="KW-0902">Two-component regulatory system</keyword>
<accession>A0ABS9EQI9</accession>
<dbReference type="InterPro" id="IPR050482">
    <property type="entry name" value="Sensor_HK_TwoCompSys"/>
</dbReference>
<dbReference type="PROSITE" id="PS50109">
    <property type="entry name" value="HIS_KIN"/>
    <property type="match status" value="1"/>
</dbReference>
<dbReference type="SUPFAM" id="SSF55874">
    <property type="entry name" value="ATPase domain of HSP90 chaperone/DNA topoisomerase II/histidine kinase"/>
    <property type="match status" value="1"/>
</dbReference>
<dbReference type="InterPro" id="IPR011712">
    <property type="entry name" value="Sig_transdc_His_kin_sub3_dim/P"/>
</dbReference>
<gene>
    <name evidence="5" type="ORF">L2W38_09085</name>
</gene>
<reference evidence="5 6" key="1">
    <citation type="submission" date="2022-01" db="EMBL/GenBank/DDBJ databases">
        <title>Dethiosulfovibrio faecalis sp. nov., a novel proteolytic, non-sulfur-reducing bacterium isolated from a marine aquaculture solid waste bioreactor.</title>
        <authorList>
            <person name="Grabowski S."/>
            <person name="Apolinario E."/>
            <person name="Schneider N."/>
            <person name="Marshall C.W."/>
            <person name="Sowers K.R."/>
        </authorList>
    </citation>
    <scope>NUCLEOTIDE SEQUENCE [LARGE SCALE GENOMIC DNA]</scope>
    <source>
        <strain evidence="5 6">DSM 12537</strain>
    </source>
</reference>
<dbReference type="SMART" id="SM00387">
    <property type="entry name" value="HATPase_c"/>
    <property type="match status" value="1"/>
</dbReference>
<dbReference type="InterPro" id="IPR003594">
    <property type="entry name" value="HATPase_dom"/>
</dbReference>
<keyword evidence="2 5" id="KW-0418">Kinase</keyword>
<evidence type="ECO:0000313" key="6">
    <source>
        <dbReference type="Proteomes" id="UP001200430"/>
    </source>
</evidence>
<organism evidence="5 6">
    <name type="scientific">Dethiosulfovibrio marinus</name>
    <dbReference type="NCBI Taxonomy" id="133532"/>
    <lineage>
        <taxon>Bacteria</taxon>
        <taxon>Thermotogati</taxon>
        <taxon>Synergistota</taxon>
        <taxon>Synergistia</taxon>
        <taxon>Synergistales</taxon>
        <taxon>Dethiosulfovibrionaceae</taxon>
        <taxon>Dethiosulfovibrio</taxon>
    </lineage>
</organism>
<name>A0ABS9EQI9_9BACT</name>
<dbReference type="CDD" id="cd16917">
    <property type="entry name" value="HATPase_UhpB-NarQ-NarX-like"/>
    <property type="match status" value="1"/>
</dbReference>
<protein>
    <submittedName>
        <fullName evidence="5">Sensor histidine kinase</fullName>
    </submittedName>
</protein>
<dbReference type="InterPro" id="IPR005467">
    <property type="entry name" value="His_kinase_dom"/>
</dbReference>
<dbReference type="Pfam" id="PF02518">
    <property type="entry name" value="HATPase_c"/>
    <property type="match status" value="1"/>
</dbReference>
<evidence type="ECO:0000259" key="4">
    <source>
        <dbReference type="PROSITE" id="PS50109"/>
    </source>
</evidence>
<evidence type="ECO:0000256" key="1">
    <source>
        <dbReference type="ARBA" id="ARBA00022679"/>
    </source>
</evidence>
<evidence type="ECO:0000256" key="3">
    <source>
        <dbReference type="ARBA" id="ARBA00023012"/>
    </source>
</evidence>
<dbReference type="RefSeq" id="WP_236099687.1">
    <property type="nucleotide sequence ID" value="NZ_JAKGUD010000009.1"/>
</dbReference>
<dbReference type="Gene3D" id="3.30.565.10">
    <property type="entry name" value="Histidine kinase-like ATPase, C-terminal domain"/>
    <property type="match status" value="1"/>
</dbReference>